<dbReference type="AlphaFoldDB" id="A0A1T4KW57"/>
<reference evidence="2" key="1">
    <citation type="submission" date="2017-02" db="EMBL/GenBank/DDBJ databases">
        <authorList>
            <person name="Varghese N."/>
            <person name="Submissions S."/>
        </authorList>
    </citation>
    <scope>NUCLEOTIDE SEQUENCE [LARGE SCALE GENOMIC DNA]</scope>
    <source>
        <strain evidence="2">ATCC 51356</strain>
    </source>
</reference>
<accession>A0A1T4KW57</accession>
<dbReference type="EMBL" id="FUXE01000002">
    <property type="protein sequence ID" value="SJZ46682.1"/>
    <property type="molecule type" value="Genomic_DNA"/>
</dbReference>
<keyword evidence="2" id="KW-1185">Reference proteome</keyword>
<gene>
    <name evidence="1" type="ORF">SAMN02745171_00183</name>
</gene>
<dbReference type="RefSeq" id="WP_143742547.1">
    <property type="nucleotide sequence ID" value="NZ_FUXE01000002.1"/>
</dbReference>
<evidence type="ECO:0000313" key="2">
    <source>
        <dbReference type="Proteomes" id="UP000190121"/>
    </source>
</evidence>
<proteinExistence type="predicted"/>
<sequence>MYEVPDAVSEPIEPYPHIGRIVYEYDNGGKPAKRSVYDASASLEEPEVTGIFEYDTEGRLIKIQSSSGAYRSWEYNEKGQLVRTQFWAPEPSIAEKESYETYEYDDTGLLRRKNYHSKTYPEQSINRYLDHEYENGVLKSYELFLWYSSKKKYDSRGKVFFSFDLNEKREETYIPIFYHERENPIEGFMQMLKYYLQPGPRLSSIDYGDGLLIVFNYQLSSEILPTERIALKTEGIKAYKNGNLLSIEGVGIRDVEIYNMNGKRIFKLTQETDKLDLPVSAFTDKFYLVKTTTQSGKKQSIKVNL</sequence>
<name>A0A1T4KW57_9PORP</name>
<dbReference type="Proteomes" id="UP000190121">
    <property type="component" value="Unassembled WGS sequence"/>
</dbReference>
<evidence type="ECO:0000313" key="1">
    <source>
        <dbReference type="EMBL" id="SJZ46682.1"/>
    </source>
</evidence>
<dbReference type="Gene3D" id="2.180.10.10">
    <property type="entry name" value="RHS repeat-associated core"/>
    <property type="match status" value="1"/>
</dbReference>
<dbReference type="OrthoDB" id="932488at2"/>
<protein>
    <submittedName>
        <fullName evidence="1">Por secretion system C-terminal sorting domain-containing protein</fullName>
    </submittedName>
</protein>
<organism evidence="1 2">
    <name type="scientific">Porphyromonas circumdentaria</name>
    <dbReference type="NCBI Taxonomy" id="29524"/>
    <lineage>
        <taxon>Bacteria</taxon>
        <taxon>Pseudomonadati</taxon>
        <taxon>Bacteroidota</taxon>
        <taxon>Bacteroidia</taxon>
        <taxon>Bacteroidales</taxon>
        <taxon>Porphyromonadaceae</taxon>
        <taxon>Porphyromonas</taxon>
    </lineage>
</organism>